<dbReference type="Gene3D" id="3.30.450.90">
    <property type="match status" value="1"/>
</dbReference>
<keyword evidence="6" id="KW-1185">Reference proteome</keyword>
<dbReference type="Gene3D" id="3.40.50.300">
    <property type="entry name" value="P-loop containing nucleotide triphosphate hydrolases"/>
    <property type="match status" value="1"/>
</dbReference>
<dbReference type="InterPro" id="IPR001482">
    <property type="entry name" value="T2SS/T4SS_dom"/>
</dbReference>
<evidence type="ECO:0000256" key="3">
    <source>
        <dbReference type="ARBA" id="ARBA00022840"/>
    </source>
</evidence>
<dbReference type="PANTHER" id="PTHR30258">
    <property type="entry name" value="TYPE II SECRETION SYSTEM PROTEIN GSPE-RELATED"/>
    <property type="match status" value="1"/>
</dbReference>
<evidence type="ECO:0000313" key="6">
    <source>
        <dbReference type="Proteomes" id="UP001057481"/>
    </source>
</evidence>
<dbReference type="Pfam" id="PF00437">
    <property type="entry name" value="T2SSE"/>
    <property type="match status" value="1"/>
</dbReference>
<evidence type="ECO:0000256" key="2">
    <source>
        <dbReference type="ARBA" id="ARBA00022741"/>
    </source>
</evidence>
<proteinExistence type="inferred from homology"/>
<dbReference type="PANTHER" id="PTHR30258:SF2">
    <property type="entry name" value="COMG OPERON PROTEIN 1"/>
    <property type="match status" value="1"/>
</dbReference>
<dbReference type="CDD" id="cd01129">
    <property type="entry name" value="PulE-GspE-like"/>
    <property type="match status" value="1"/>
</dbReference>
<dbReference type="SUPFAM" id="SSF52540">
    <property type="entry name" value="P-loop containing nucleoside triphosphate hydrolases"/>
    <property type="match status" value="1"/>
</dbReference>
<keyword evidence="2" id="KW-0547">Nucleotide-binding</keyword>
<protein>
    <submittedName>
        <fullName evidence="5">Flp pilus assembly complex ATPase component TadA</fullName>
    </submittedName>
</protein>
<dbReference type="RefSeq" id="WP_205143930.1">
    <property type="nucleotide sequence ID" value="NZ_JAFBDN010000014.1"/>
</dbReference>
<dbReference type="InterPro" id="IPR047667">
    <property type="entry name" value="ATPase_ComGA"/>
</dbReference>
<dbReference type="EMBL" id="JAGMVS010000074">
    <property type="protein sequence ID" value="MCM2438023.1"/>
    <property type="molecule type" value="Genomic_DNA"/>
</dbReference>
<sequence length="324" mass="37275">MIVMINVQDFFNEMIVLATKDKVSDIYILPSEANAYHVIFKQKIQNQRYATLSILEAKQLHIYIKYKANMDIADMRRPQSGQFCITKNCFMRVSSVGNYQQQESLVCRLIYAFTDLKNGYLFPTQYQQLLSNIKKTGIHIFAGPMGAGKTSTMYRLADELANYNQMILTIEDPVEIYAPKFLQLQVNSLANMEYLDLIKVGLRHRPDVFIIGEIRDNQTAKAVIQAALSGHTVLTTIHARSAQGVIPRLIDLGIEKYYLKATINSIVYQELIPHKSGELQALQEQLLNKQIWLDTNTNRWDEMLNEAYQQEKISATTFQTYRKV</sequence>
<comment type="similarity">
    <text evidence="1">Belongs to the GSP E family.</text>
</comment>
<dbReference type="NCBIfam" id="NF041000">
    <property type="entry name" value="ATPase_ComGA"/>
    <property type="match status" value="1"/>
</dbReference>
<accession>A0ABT0VLL1</accession>
<dbReference type="InterPro" id="IPR027417">
    <property type="entry name" value="P-loop_NTPase"/>
</dbReference>
<evidence type="ECO:0000259" key="4">
    <source>
        <dbReference type="Pfam" id="PF00437"/>
    </source>
</evidence>
<evidence type="ECO:0000313" key="5">
    <source>
        <dbReference type="EMBL" id="MCM2438023.1"/>
    </source>
</evidence>
<feature type="domain" description="Bacterial type II secretion system protein E" evidence="4">
    <location>
        <begin position="7"/>
        <end position="275"/>
    </location>
</feature>
<dbReference type="Proteomes" id="UP001057481">
    <property type="component" value="Unassembled WGS sequence"/>
</dbReference>
<gene>
    <name evidence="5" type="primary">tadA</name>
    <name evidence="5" type="ORF">KAK10_08940</name>
</gene>
<reference evidence="5" key="1">
    <citation type="submission" date="2021-04" db="EMBL/GenBank/DDBJ databases">
        <title>Taxonomic assessment of Weissella genus.</title>
        <authorList>
            <person name="Fanelli F."/>
            <person name="Chieffi D."/>
            <person name="Dell'Aquila A."/>
            <person name="Gyu-Sung C."/>
            <person name="Franz C.M.A.P."/>
            <person name="Fusco V."/>
        </authorList>
    </citation>
    <scope>NUCLEOTIDE SEQUENCE</scope>
    <source>
        <strain evidence="5">LMG 25373</strain>
    </source>
</reference>
<organism evidence="5 6">
    <name type="scientific">Periweissella beninensis</name>
    <dbReference type="NCBI Taxonomy" id="504936"/>
    <lineage>
        <taxon>Bacteria</taxon>
        <taxon>Bacillati</taxon>
        <taxon>Bacillota</taxon>
        <taxon>Bacilli</taxon>
        <taxon>Lactobacillales</taxon>
        <taxon>Lactobacillaceae</taxon>
        <taxon>Periweissella</taxon>
    </lineage>
</organism>
<keyword evidence="3" id="KW-0067">ATP-binding</keyword>
<name>A0ABT0VLL1_9LACO</name>
<comment type="caution">
    <text evidence="5">The sequence shown here is derived from an EMBL/GenBank/DDBJ whole genome shotgun (WGS) entry which is preliminary data.</text>
</comment>
<evidence type="ECO:0000256" key="1">
    <source>
        <dbReference type="ARBA" id="ARBA00006611"/>
    </source>
</evidence>